<dbReference type="Proteomes" id="UP000193900">
    <property type="component" value="Unassembled WGS sequence"/>
</dbReference>
<dbReference type="AlphaFoldDB" id="A0A1Y5TDG6"/>
<proteinExistence type="predicted"/>
<dbReference type="Gene3D" id="2.40.50.100">
    <property type="match status" value="1"/>
</dbReference>
<dbReference type="Gene3D" id="2.40.50.140">
    <property type="entry name" value="Nucleic acid-binding proteins"/>
    <property type="match status" value="1"/>
</dbReference>
<dbReference type="GO" id="GO:0005524">
    <property type="term" value="F:ATP binding"/>
    <property type="evidence" value="ECO:0007669"/>
    <property type="project" value="UniProtKB-KW"/>
</dbReference>
<feature type="domain" description="Transport-associated OB type 2" evidence="1">
    <location>
        <begin position="54"/>
        <end position="125"/>
    </location>
</feature>
<keyword evidence="2" id="KW-0547">Nucleotide-binding</keyword>
<sequence length="133" mass="13711">MADFVGLPAMTFLDATLKTAADGAPVAHIGTQSVRLDGYQFAQGAGPSPGPVTLGVRPERVLVGQAAGLEALEARRTGLEPHGADTLVLLDLDGQALTARVNPEIAGALDDRVHVGFDIEGVSLFDPDDGARI</sequence>
<dbReference type="SUPFAM" id="SSF50331">
    <property type="entry name" value="MOP-like"/>
    <property type="match status" value="1"/>
</dbReference>
<dbReference type="InterPro" id="IPR013611">
    <property type="entry name" value="Transp-assoc_OB_typ2"/>
</dbReference>
<dbReference type="InterPro" id="IPR008995">
    <property type="entry name" value="Mo/tungstate-bd_C_term_dom"/>
</dbReference>
<keyword evidence="2" id="KW-0067">ATP-binding</keyword>
<protein>
    <submittedName>
        <fullName evidence="2">Glycerol-3-phosphate transporter ATP-binding subunit</fullName>
    </submittedName>
</protein>
<name>A0A1Y5TDG6_9RHOB</name>
<reference evidence="2 3" key="1">
    <citation type="submission" date="2017-03" db="EMBL/GenBank/DDBJ databases">
        <authorList>
            <person name="Afonso C.L."/>
            <person name="Miller P.J."/>
            <person name="Scott M.A."/>
            <person name="Spackman E."/>
            <person name="Goraichik I."/>
            <person name="Dimitrov K.M."/>
            <person name="Suarez D.L."/>
            <person name="Swayne D.E."/>
        </authorList>
    </citation>
    <scope>NUCLEOTIDE SEQUENCE [LARGE SCALE GENOMIC DNA]</scope>
    <source>
        <strain evidence="2 3">CECT 7023</strain>
    </source>
</reference>
<dbReference type="EMBL" id="FWFZ01000015">
    <property type="protein sequence ID" value="SLN61525.1"/>
    <property type="molecule type" value="Genomic_DNA"/>
</dbReference>
<dbReference type="RefSeq" id="WP_306372494.1">
    <property type="nucleotide sequence ID" value="NZ_FWFZ01000015.1"/>
</dbReference>
<dbReference type="GO" id="GO:0043190">
    <property type="term" value="C:ATP-binding cassette (ABC) transporter complex"/>
    <property type="evidence" value="ECO:0007669"/>
    <property type="project" value="InterPro"/>
</dbReference>
<gene>
    <name evidence="2" type="ORF">ROA7023_02868</name>
</gene>
<evidence type="ECO:0000259" key="1">
    <source>
        <dbReference type="Pfam" id="PF08402"/>
    </source>
</evidence>
<dbReference type="InterPro" id="IPR012340">
    <property type="entry name" value="NA-bd_OB-fold"/>
</dbReference>
<accession>A0A1Y5TDG6</accession>
<evidence type="ECO:0000313" key="3">
    <source>
        <dbReference type="Proteomes" id="UP000193900"/>
    </source>
</evidence>
<dbReference type="GO" id="GO:0022857">
    <property type="term" value="F:transmembrane transporter activity"/>
    <property type="evidence" value="ECO:0007669"/>
    <property type="project" value="InterPro"/>
</dbReference>
<evidence type="ECO:0000313" key="2">
    <source>
        <dbReference type="EMBL" id="SLN61525.1"/>
    </source>
</evidence>
<keyword evidence="3" id="KW-1185">Reference proteome</keyword>
<dbReference type="Pfam" id="PF08402">
    <property type="entry name" value="TOBE_2"/>
    <property type="match status" value="1"/>
</dbReference>
<organism evidence="2 3">
    <name type="scientific">Roseisalinus antarcticus</name>
    <dbReference type="NCBI Taxonomy" id="254357"/>
    <lineage>
        <taxon>Bacteria</taxon>
        <taxon>Pseudomonadati</taxon>
        <taxon>Pseudomonadota</taxon>
        <taxon>Alphaproteobacteria</taxon>
        <taxon>Rhodobacterales</taxon>
        <taxon>Roseobacteraceae</taxon>
        <taxon>Roseisalinus</taxon>
    </lineage>
</organism>